<keyword evidence="9" id="KW-0325">Glycoprotein</keyword>
<reference evidence="11" key="1">
    <citation type="submission" date="2025-08" db="UniProtKB">
        <authorList>
            <consortium name="Ensembl"/>
        </authorList>
    </citation>
    <scope>IDENTIFICATION</scope>
</reference>
<keyword evidence="7" id="KW-1015">Disulfide bond</keyword>
<evidence type="ECO:0000313" key="11">
    <source>
        <dbReference type="Ensembl" id="ENSACIP00000013823.1"/>
    </source>
</evidence>
<proteinExistence type="predicted"/>
<reference evidence="11" key="2">
    <citation type="submission" date="2025-09" db="UniProtKB">
        <authorList>
            <consortium name="Ensembl"/>
        </authorList>
    </citation>
    <scope>IDENTIFICATION</scope>
</reference>
<evidence type="ECO:0008006" key="13">
    <source>
        <dbReference type="Google" id="ProtNLM"/>
    </source>
</evidence>
<dbReference type="InterPro" id="IPR013783">
    <property type="entry name" value="Ig-like_fold"/>
</dbReference>
<keyword evidence="5" id="KW-1133">Transmembrane helix</keyword>
<dbReference type="GO" id="GO:0031295">
    <property type="term" value="P:T cell costimulation"/>
    <property type="evidence" value="ECO:0007669"/>
    <property type="project" value="TreeGrafter"/>
</dbReference>
<dbReference type="GO" id="GO:0071222">
    <property type="term" value="P:cellular response to lipopolysaccharide"/>
    <property type="evidence" value="ECO:0007669"/>
    <property type="project" value="TreeGrafter"/>
</dbReference>
<dbReference type="GO" id="GO:0042130">
    <property type="term" value="P:negative regulation of T cell proliferation"/>
    <property type="evidence" value="ECO:0007669"/>
    <property type="project" value="TreeGrafter"/>
</dbReference>
<dbReference type="GO" id="GO:0009897">
    <property type="term" value="C:external side of plasma membrane"/>
    <property type="evidence" value="ECO:0007669"/>
    <property type="project" value="TreeGrafter"/>
</dbReference>
<evidence type="ECO:0000256" key="3">
    <source>
        <dbReference type="ARBA" id="ARBA00022692"/>
    </source>
</evidence>
<evidence type="ECO:0000313" key="12">
    <source>
        <dbReference type="Proteomes" id="UP000261340"/>
    </source>
</evidence>
<keyword evidence="6" id="KW-0472">Membrane</keyword>
<evidence type="ECO:0000256" key="2">
    <source>
        <dbReference type="ARBA" id="ARBA00022475"/>
    </source>
</evidence>
<keyword evidence="3" id="KW-0812">Transmembrane</keyword>
<evidence type="ECO:0000256" key="9">
    <source>
        <dbReference type="ARBA" id="ARBA00023180"/>
    </source>
</evidence>
<evidence type="ECO:0000256" key="5">
    <source>
        <dbReference type="ARBA" id="ARBA00022989"/>
    </source>
</evidence>
<keyword evidence="8" id="KW-0675">Receptor</keyword>
<dbReference type="GO" id="GO:0006955">
    <property type="term" value="P:immune response"/>
    <property type="evidence" value="ECO:0007669"/>
    <property type="project" value="TreeGrafter"/>
</dbReference>
<evidence type="ECO:0000256" key="4">
    <source>
        <dbReference type="ARBA" id="ARBA00022729"/>
    </source>
</evidence>
<comment type="subcellular location">
    <subcellularLocation>
        <location evidence="1">Cell membrane</location>
        <topology evidence="1">Single-pass type I membrane protein</topology>
    </subcellularLocation>
</comment>
<organism evidence="11 12">
    <name type="scientific">Amphilophus citrinellus</name>
    <name type="common">Midas cichlid</name>
    <name type="synonym">Cichlasoma citrinellum</name>
    <dbReference type="NCBI Taxonomy" id="61819"/>
    <lineage>
        <taxon>Eukaryota</taxon>
        <taxon>Metazoa</taxon>
        <taxon>Chordata</taxon>
        <taxon>Craniata</taxon>
        <taxon>Vertebrata</taxon>
        <taxon>Euteleostomi</taxon>
        <taxon>Actinopterygii</taxon>
        <taxon>Neopterygii</taxon>
        <taxon>Teleostei</taxon>
        <taxon>Neoteleostei</taxon>
        <taxon>Acanthomorphata</taxon>
        <taxon>Ovalentaria</taxon>
        <taxon>Cichlomorphae</taxon>
        <taxon>Cichliformes</taxon>
        <taxon>Cichlidae</taxon>
        <taxon>New World cichlids</taxon>
        <taxon>Cichlasomatinae</taxon>
        <taxon>Heroini</taxon>
        <taxon>Amphilophus</taxon>
    </lineage>
</organism>
<evidence type="ECO:0000256" key="7">
    <source>
        <dbReference type="ARBA" id="ARBA00023157"/>
    </source>
</evidence>
<dbReference type="Ensembl" id="ENSACIT00000014193.1">
    <property type="protein sequence ID" value="ENSACIP00000013823.1"/>
    <property type="gene ID" value="ENSACIG00000010732.1"/>
</dbReference>
<dbReference type="InterPro" id="IPR051713">
    <property type="entry name" value="T-cell_Activation_Regulation"/>
</dbReference>
<keyword evidence="10" id="KW-0393">Immunoglobulin domain</keyword>
<accession>A0A3Q0RVV2</accession>
<dbReference type="GeneTree" id="ENSGT01150000287707"/>
<evidence type="ECO:0000256" key="1">
    <source>
        <dbReference type="ARBA" id="ARBA00004251"/>
    </source>
</evidence>
<dbReference type="OMA" id="SIFRYKT"/>
<evidence type="ECO:0000256" key="10">
    <source>
        <dbReference type="ARBA" id="ARBA00023319"/>
    </source>
</evidence>
<dbReference type="GO" id="GO:0042102">
    <property type="term" value="P:positive regulation of T cell proliferation"/>
    <property type="evidence" value="ECO:0007669"/>
    <property type="project" value="TreeGrafter"/>
</dbReference>
<name>A0A3Q0RVV2_AMPCI</name>
<dbReference type="Gene3D" id="2.60.40.10">
    <property type="entry name" value="Immunoglobulins"/>
    <property type="match status" value="1"/>
</dbReference>
<dbReference type="PANTHER" id="PTHR25466:SF14">
    <property type="entry name" value="BUTYROPHILIN SUBFAMILY 2 MEMBER A2-LIKE-RELATED"/>
    <property type="match status" value="1"/>
</dbReference>
<evidence type="ECO:0000256" key="8">
    <source>
        <dbReference type="ARBA" id="ARBA00023170"/>
    </source>
</evidence>
<keyword evidence="4" id="KW-0732">Signal</keyword>
<evidence type="ECO:0000256" key="6">
    <source>
        <dbReference type="ARBA" id="ARBA00023136"/>
    </source>
</evidence>
<dbReference type="Proteomes" id="UP000261340">
    <property type="component" value="Unplaced"/>
</dbReference>
<keyword evidence="2" id="KW-1003">Cell membrane</keyword>
<dbReference type="AlphaFoldDB" id="A0A3Q0RVV2"/>
<sequence>MLTFDHSVPVSFCSDLLLSFTFFYICQVEVEEGAESVLLPFKTTENLPGNARVKWRDRYNRRVHVYKNPLDQLEEQHQDYRDRTKMNEDPLKTGVLSLTLDQPTERNSGRYNCVAENTSIFRYKTVVLKVKGRCVSVCVCQCVCQTGSMRNRNGSKDLSSPCWNDLSSMFSLGWCCPPL</sequence>
<keyword evidence="12" id="KW-1185">Reference proteome</keyword>
<dbReference type="PANTHER" id="PTHR25466">
    <property type="entry name" value="T-LYMPHOCYTE ACTIVATION ANTIGEN"/>
    <property type="match status" value="1"/>
</dbReference>
<dbReference type="GO" id="GO:0007166">
    <property type="term" value="P:cell surface receptor signaling pathway"/>
    <property type="evidence" value="ECO:0007669"/>
    <property type="project" value="TreeGrafter"/>
</dbReference>
<dbReference type="SUPFAM" id="SSF48726">
    <property type="entry name" value="Immunoglobulin"/>
    <property type="match status" value="1"/>
</dbReference>
<dbReference type="InterPro" id="IPR036179">
    <property type="entry name" value="Ig-like_dom_sf"/>
</dbReference>
<protein>
    <recommendedName>
        <fullName evidence="13">Ig-like domain-containing protein</fullName>
    </recommendedName>
</protein>